<dbReference type="RefSeq" id="WP_175577629.1">
    <property type="nucleotide sequence ID" value="NZ_BLBC01000009.1"/>
</dbReference>
<name>A0A5M4BA52_9FLAO</name>
<dbReference type="EMBL" id="BLBC01000009">
    <property type="protein sequence ID" value="GET46300.1"/>
    <property type="molecule type" value="Genomic_DNA"/>
</dbReference>
<reference evidence="3" key="1">
    <citation type="journal article" date="2020" name="Int. J. Syst. Evol. Microbiol.">
        <title>Capnocytophaga felis sp. nov. isolated from the feline oral cavity.</title>
        <authorList>
            <person name="Suzuki M."/>
            <person name="Umeda K."/>
            <person name="Kimura M."/>
            <person name="Imaoka K."/>
            <person name="Morikawa S."/>
            <person name="Maeda K."/>
        </authorList>
    </citation>
    <scope>NUCLEOTIDE SEQUENCE [LARGE SCALE GENOMIC DNA]</scope>
    <source>
        <strain evidence="3">KC07070</strain>
    </source>
</reference>
<gene>
    <name evidence="2" type="ORF">RCZ01_16020</name>
</gene>
<accession>A0A5M4BA52</accession>
<feature type="region of interest" description="Disordered" evidence="1">
    <location>
        <begin position="1"/>
        <end position="23"/>
    </location>
</feature>
<keyword evidence="3" id="KW-1185">Reference proteome</keyword>
<sequence>MQHKSDNPKPIKQPKPTKKKEPYFQEGNVLAIEMPQGYGIYFVSQVYQTPRKLEYHLACTQHLSDSVLSPAHNLEDMYDKITEEPRHYGGKTQYIYNMITDIIN</sequence>
<evidence type="ECO:0000313" key="2">
    <source>
        <dbReference type="EMBL" id="GET46300.1"/>
    </source>
</evidence>
<dbReference type="AlphaFoldDB" id="A0A5M4BA52"/>
<organism evidence="2 3">
    <name type="scientific">Capnocytophaga felis</name>
    <dbReference type="NCBI Taxonomy" id="2267611"/>
    <lineage>
        <taxon>Bacteria</taxon>
        <taxon>Pseudomonadati</taxon>
        <taxon>Bacteroidota</taxon>
        <taxon>Flavobacteriia</taxon>
        <taxon>Flavobacteriales</taxon>
        <taxon>Flavobacteriaceae</taxon>
        <taxon>Capnocytophaga</taxon>
    </lineage>
</organism>
<dbReference type="Proteomes" id="UP000398217">
    <property type="component" value="Unassembled WGS sequence"/>
</dbReference>
<comment type="caution">
    <text evidence="2">The sequence shown here is derived from an EMBL/GenBank/DDBJ whole genome shotgun (WGS) entry which is preliminary data.</text>
</comment>
<protein>
    <submittedName>
        <fullName evidence="2">Uncharacterized protein</fullName>
    </submittedName>
</protein>
<evidence type="ECO:0000313" key="3">
    <source>
        <dbReference type="Proteomes" id="UP000398217"/>
    </source>
</evidence>
<proteinExistence type="predicted"/>
<evidence type="ECO:0000256" key="1">
    <source>
        <dbReference type="SAM" id="MobiDB-lite"/>
    </source>
</evidence>